<dbReference type="PANTHER" id="PTHR43646">
    <property type="entry name" value="GLYCOSYLTRANSFERASE"/>
    <property type="match status" value="1"/>
</dbReference>
<accession>A0A399IXP7</accession>
<feature type="domain" description="Glycosyltransferase 2-like" evidence="6">
    <location>
        <begin position="10"/>
        <end position="133"/>
    </location>
</feature>
<keyword evidence="2" id="KW-1003">Cell membrane</keyword>
<dbReference type="PANTHER" id="PTHR43646:SF2">
    <property type="entry name" value="GLYCOSYLTRANSFERASE 2-LIKE DOMAIN-CONTAINING PROTEIN"/>
    <property type="match status" value="1"/>
</dbReference>
<dbReference type="InterPro" id="IPR001173">
    <property type="entry name" value="Glyco_trans_2-like"/>
</dbReference>
<dbReference type="GO" id="GO:0005886">
    <property type="term" value="C:plasma membrane"/>
    <property type="evidence" value="ECO:0007669"/>
    <property type="project" value="UniProtKB-SubCell"/>
</dbReference>
<dbReference type="SUPFAM" id="SSF53448">
    <property type="entry name" value="Nucleotide-diphospho-sugar transferases"/>
    <property type="match status" value="1"/>
</dbReference>
<gene>
    <name evidence="7" type="ORF">DL237_15555</name>
</gene>
<protein>
    <submittedName>
        <fullName evidence="7">Glycosyltransferase</fullName>
    </submittedName>
</protein>
<comment type="caution">
    <text evidence="7">The sequence shown here is derived from an EMBL/GenBank/DDBJ whole genome shotgun (WGS) entry which is preliminary data.</text>
</comment>
<dbReference type="InterPro" id="IPR029044">
    <property type="entry name" value="Nucleotide-diphossugar_trans"/>
</dbReference>
<dbReference type="OrthoDB" id="8416156at2"/>
<dbReference type="AlphaFoldDB" id="A0A399IXP7"/>
<keyword evidence="3" id="KW-0328">Glycosyltransferase</keyword>
<evidence type="ECO:0000313" key="8">
    <source>
        <dbReference type="Proteomes" id="UP000265848"/>
    </source>
</evidence>
<organism evidence="7 8">
    <name type="scientific">Pseudooceanicola sediminis</name>
    <dbReference type="NCBI Taxonomy" id="2211117"/>
    <lineage>
        <taxon>Bacteria</taxon>
        <taxon>Pseudomonadati</taxon>
        <taxon>Pseudomonadota</taxon>
        <taxon>Alphaproteobacteria</taxon>
        <taxon>Rhodobacterales</taxon>
        <taxon>Paracoccaceae</taxon>
        <taxon>Pseudooceanicola</taxon>
    </lineage>
</organism>
<dbReference type="Proteomes" id="UP000265848">
    <property type="component" value="Unassembled WGS sequence"/>
</dbReference>
<name>A0A399IXP7_9RHOB</name>
<evidence type="ECO:0000256" key="1">
    <source>
        <dbReference type="ARBA" id="ARBA00004236"/>
    </source>
</evidence>
<dbReference type="RefSeq" id="WP_119400004.1">
    <property type="nucleotide sequence ID" value="NZ_QWJJ01000014.1"/>
</dbReference>
<evidence type="ECO:0000313" key="7">
    <source>
        <dbReference type="EMBL" id="RII37811.1"/>
    </source>
</evidence>
<sequence>MPDLLCPTAIVIPARNESARILLCLQALVAQCGTRAAIHVVVNNTAGESADDTAERVRAFADQTAVPILVQTLRLTPSQGVGTARARGAAAALRTQPRLAHILTTDADCIVAPDWLERSLSHLSEVEAVCGHVTPMVSEAAILDRMDAQLATMEGRYRALVLAFYAAHAPETTSPSDHHGEAAGASLALRAATYLSVGGFRALATGEDRDLVRRLKTAGHSVRHAGDVRVQASCRLAGRAKGGMAAALRDRTCGSDYLIDDALPPPDWLVKHRAQGTLGVWPPHLPPDQRLRASELAPHIRRLEGILAGDTRISPFGLPQIATHDA</sequence>
<evidence type="ECO:0000259" key="6">
    <source>
        <dbReference type="Pfam" id="PF00535"/>
    </source>
</evidence>
<dbReference type="EMBL" id="QWJJ01000014">
    <property type="protein sequence ID" value="RII37811.1"/>
    <property type="molecule type" value="Genomic_DNA"/>
</dbReference>
<dbReference type="GO" id="GO:0016757">
    <property type="term" value="F:glycosyltransferase activity"/>
    <property type="evidence" value="ECO:0007669"/>
    <property type="project" value="UniProtKB-KW"/>
</dbReference>
<keyword evidence="5" id="KW-0472">Membrane</keyword>
<keyword evidence="4 7" id="KW-0808">Transferase</keyword>
<evidence type="ECO:0000256" key="4">
    <source>
        <dbReference type="ARBA" id="ARBA00022679"/>
    </source>
</evidence>
<dbReference type="Gene3D" id="3.90.550.10">
    <property type="entry name" value="Spore Coat Polysaccharide Biosynthesis Protein SpsA, Chain A"/>
    <property type="match status" value="1"/>
</dbReference>
<dbReference type="Pfam" id="PF00535">
    <property type="entry name" value="Glycos_transf_2"/>
    <property type="match status" value="1"/>
</dbReference>
<comment type="subcellular location">
    <subcellularLocation>
        <location evidence="1">Cell membrane</location>
    </subcellularLocation>
</comment>
<evidence type="ECO:0000256" key="3">
    <source>
        <dbReference type="ARBA" id="ARBA00022676"/>
    </source>
</evidence>
<evidence type="ECO:0000256" key="5">
    <source>
        <dbReference type="ARBA" id="ARBA00023136"/>
    </source>
</evidence>
<reference evidence="7 8" key="1">
    <citation type="submission" date="2018-08" db="EMBL/GenBank/DDBJ databases">
        <title>Pseudooceanicola sediminis CY03 in the family Rhodobacteracea.</title>
        <authorList>
            <person name="Zhang Y.-J."/>
        </authorList>
    </citation>
    <scope>NUCLEOTIDE SEQUENCE [LARGE SCALE GENOMIC DNA]</scope>
    <source>
        <strain evidence="7 8">CY03</strain>
    </source>
</reference>
<evidence type="ECO:0000256" key="2">
    <source>
        <dbReference type="ARBA" id="ARBA00022475"/>
    </source>
</evidence>
<proteinExistence type="predicted"/>
<keyword evidence="8" id="KW-1185">Reference proteome</keyword>